<evidence type="ECO:0000313" key="5">
    <source>
        <dbReference type="Proteomes" id="UP000494040"/>
    </source>
</evidence>
<dbReference type="PANTHER" id="PTHR11552:SF217">
    <property type="entry name" value="GLUCOSE DEHYDROGENASE [FAD, QUINONE]"/>
    <property type="match status" value="1"/>
</dbReference>
<dbReference type="Gene3D" id="3.50.50.60">
    <property type="entry name" value="FAD/NAD(P)-binding domain"/>
    <property type="match status" value="1"/>
</dbReference>
<protein>
    <recommendedName>
        <fullName evidence="3">Glucose-methanol-choline oxidoreductase N-terminal domain-containing protein</fullName>
    </recommendedName>
</protein>
<evidence type="ECO:0000259" key="3">
    <source>
        <dbReference type="PROSITE" id="PS00624"/>
    </source>
</evidence>
<keyword evidence="2" id="KW-0285">Flavoprotein</keyword>
<feature type="binding site" evidence="2">
    <location>
        <position position="292"/>
    </location>
    <ligand>
        <name>FAD</name>
        <dbReference type="ChEBI" id="CHEBI:57692"/>
    </ligand>
</feature>
<dbReference type="InterPro" id="IPR000172">
    <property type="entry name" value="GMC_OxRdtase_N"/>
</dbReference>
<dbReference type="EnsemblMetazoa" id="XM_024230228.1">
    <property type="protein sequence ID" value="XP_024085996.1"/>
    <property type="gene ID" value="LOC106661149"/>
</dbReference>
<dbReference type="GO" id="GO:0050660">
    <property type="term" value="F:flavin adenine dinucleotide binding"/>
    <property type="evidence" value="ECO:0007669"/>
    <property type="project" value="InterPro"/>
</dbReference>
<dbReference type="GO" id="GO:0016614">
    <property type="term" value="F:oxidoreductase activity, acting on CH-OH group of donors"/>
    <property type="evidence" value="ECO:0007669"/>
    <property type="project" value="InterPro"/>
</dbReference>
<keyword evidence="5" id="KW-1185">Reference proteome</keyword>
<comment type="cofactor">
    <cofactor evidence="2">
        <name>FAD</name>
        <dbReference type="ChEBI" id="CHEBI:57692"/>
    </cofactor>
</comment>
<dbReference type="PANTHER" id="PTHR11552">
    <property type="entry name" value="GLUCOSE-METHANOL-CHOLINE GMC OXIDOREDUCTASE"/>
    <property type="match status" value="1"/>
</dbReference>
<dbReference type="Proteomes" id="UP000494040">
    <property type="component" value="Unassembled WGS sequence"/>
</dbReference>
<dbReference type="InterPro" id="IPR007867">
    <property type="entry name" value="GMC_OxRtase_C"/>
</dbReference>
<proteinExistence type="inferred from homology"/>
<dbReference type="SUPFAM" id="SSF54373">
    <property type="entry name" value="FAD-linked reductases, C-terminal domain"/>
    <property type="match status" value="1"/>
</dbReference>
<accession>A0A8I6TMZ8</accession>
<keyword evidence="2" id="KW-0274">FAD</keyword>
<feature type="domain" description="Glucose-methanol-choline oxidoreductase N-terminal" evidence="3">
    <location>
        <begin position="330"/>
        <end position="344"/>
    </location>
</feature>
<dbReference type="OrthoDB" id="269227at2759"/>
<dbReference type="RefSeq" id="XP_024085996.1">
    <property type="nucleotide sequence ID" value="XM_024230228.1"/>
</dbReference>
<dbReference type="InterPro" id="IPR012132">
    <property type="entry name" value="GMC_OxRdtase"/>
</dbReference>
<dbReference type="PIRSF" id="PIRSF000137">
    <property type="entry name" value="Alcohol_oxidase"/>
    <property type="match status" value="1"/>
</dbReference>
<dbReference type="SUPFAM" id="SSF51905">
    <property type="entry name" value="FAD/NAD(P)-binding domain"/>
    <property type="match status" value="1"/>
</dbReference>
<name>A0A8I6TMZ8_CIMLE</name>
<comment type="similarity">
    <text evidence="1">Belongs to the GMC oxidoreductase family.</text>
</comment>
<evidence type="ECO:0000256" key="1">
    <source>
        <dbReference type="ARBA" id="ARBA00010790"/>
    </source>
</evidence>
<dbReference type="PROSITE" id="PS00624">
    <property type="entry name" value="GMC_OXRED_2"/>
    <property type="match status" value="1"/>
</dbReference>
<dbReference type="AlphaFoldDB" id="A0A8I6TMZ8"/>
<dbReference type="Gene3D" id="3.30.560.10">
    <property type="entry name" value="Glucose Oxidase, domain 3"/>
    <property type="match status" value="1"/>
</dbReference>
<dbReference type="Pfam" id="PF05199">
    <property type="entry name" value="GMC_oxred_C"/>
    <property type="match status" value="1"/>
</dbReference>
<organism evidence="4 5">
    <name type="scientific">Cimex lectularius</name>
    <name type="common">Bed bug</name>
    <name type="synonym">Acanthia lectularia</name>
    <dbReference type="NCBI Taxonomy" id="79782"/>
    <lineage>
        <taxon>Eukaryota</taxon>
        <taxon>Metazoa</taxon>
        <taxon>Ecdysozoa</taxon>
        <taxon>Arthropoda</taxon>
        <taxon>Hexapoda</taxon>
        <taxon>Insecta</taxon>
        <taxon>Pterygota</taxon>
        <taxon>Neoptera</taxon>
        <taxon>Paraneoptera</taxon>
        <taxon>Hemiptera</taxon>
        <taxon>Heteroptera</taxon>
        <taxon>Panheteroptera</taxon>
        <taxon>Cimicomorpha</taxon>
        <taxon>Cimicidae</taxon>
        <taxon>Cimex</taxon>
    </lineage>
</organism>
<reference evidence="4" key="1">
    <citation type="submission" date="2022-01" db="UniProtKB">
        <authorList>
            <consortium name="EnsemblMetazoa"/>
        </authorList>
    </citation>
    <scope>IDENTIFICATION</scope>
</reference>
<dbReference type="Pfam" id="PF00732">
    <property type="entry name" value="GMC_oxred_N"/>
    <property type="match status" value="1"/>
</dbReference>
<dbReference type="GeneID" id="106661149"/>
<evidence type="ECO:0000256" key="2">
    <source>
        <dbReference type="PIRSR" id="PIRSR000137-2"/>
    </source>
</evidence>
<sequence>MFLLATHCQNINPSLQEMECNCYFEDSSYLGRSCGTNPNVTLFMSLVDLMLRSSCRIAQPCSRTQPTTNYDTNRFDFIVIGGGVAGSVVASRLSENKNWRVLLVEAGPEEATTTTVPSFSNKAIGTDLDWKYKTVNEREACLSTAGICELPRGKMMGGSGSISGMMYTRGHKEIYNSWARQGNVGWTYFECLQFFKKAEKNLNPEIIDKLYHGTEGPITVQRFTYKPEMTDDIVKAGQILGYSDRDLNGHNQTGFTIAQIMVDNGIIASTPRMYIRNKKRRNNLFISLNSTVQKVLINKQSKKAFGVEIVDDNGKLRVAYAKKEIILSAGAFGSPHILMLSGVGPAESLQKHGIEVIQDLRVGENLHNHVAVSLNFFIKTNNTQNPLNLNSLNEYLMNHTGPLASTGLTQITGFMHTKYSQYMPDIQMFFEGFSPSCPSDNYHHTHFGYSDDKQVITMRPTNILPKSVGYLTLKSSDPNDMPLIQMNYLTNYSDVEVLKEGIKLAIRLSETEPLKKWGIELDKRPQQNCTQFSFGTDAYWECIIKQYTYPENHPGGSCKMGPHASKGAVVDPELRVHGITNLRVIDASIFPYVPNGNPISAVIMTAEKGSYMIQGAW</sequence>
<dbReference type="InterPro" id="IPR036188">
    <property type="entry name" value="FAD/NAD-bd_sf"/>
</dbReference>
<evidence type="ECO:0000313" key="4">
    <source>
        <dbReference type="EnsemblMetazoa" id="XP_024085996.1"/>
    </source>
</evidence>